<evidence type="ECO:0000256" key="8">
    <source>
        <dbReference type="ARBA" id="ARBA00023136"/>
    </source>
</evidence>
<feature type="transmembrane region" description="Helical" evidence="9">
    <location>
        <begin position="360"/>
        <end position="378"/>
    </location>
</feature>
<feature type="transmembrane region" description="Helical" evidence="9">
    <location>
        <begin position="113"/>
        <end position="133"/>
    </location>
</feature>
<dbReference type="PANTHER" id="PTHR32507">
    <property type="entry name" value="NA(+)/H(+) ANTIPORTER 1"/>
    <property type="match status" value="1"/>
</dbReference>
<keyword evidence="5 9" id="KW-0812">Transmembrane</keyword>
<dbReference type="SUPFAM" id="SSF51735">
    <property type="entry name" value="NAD(P)-binding Rossmann-fold domains"/>
    <property type="match status" value="1"/>
</dbReference>
<dbReference type="Gene3D" id="1.20.1530.20">
    <property type="match status" value="1"/>
</dbReference>
<feature type="transmembrane region" description="Helical" evidence="9">
    <location>
        <begin position="214"/>
        <end position="233"/>
    </location>
</feature>
<feature type="transmembrane region" description="Helical" evidence="9">
    <location>
        <begin position="328"/>
        <end position="348"/>
    </location>
</feature>
<keyword evidence="3" id="KW-0050">Antiport</keyword>
<evidence type="ECO:0000313" key="11">
    <source>
        <dbReference type="EMBL" id="AWI76339.1"/>
    </source>
</evidence>
<dbReference type="Pfam" id="PF00999">
    <property type="entry name" value="Na_H_Exchanger"/>
    <property type="match status" value="1"/>
</dbReference>
<feature type="transmembrane region" description="Helical" evidence="9">
    <location>
        <begin position="21"/>
        <end position="40"/>
    </location>
</feature>
<feature type="transmembrane region" description="Helical" evidence="9">
    <location>
        <begin position="145"/>
        <end position="169"/>
    </location>
</feature>
<accession>A0A2U8GRL4</accession>
<dbReference type="GO" id="GO:0015297">
    <property type="term" value="F:antiporter activity"/>
    <property type="evidence" value="ECO:0007669"/>
    <property type="project" value="UniProtKB-KW"/>
</dbReference>
<keyword evidence="4" id="KW-1003">Cell membrane</keyword>
<protein>
    <submittedName>
        <fullName evidence="11">Sodium:proton antiporter</fullName>
    </submittedName>
</protein>
<comment type="subcellular location">
    <subcellularLocation>
        <location evidence="1">Cell membrane</location>
        <topology evidence="1">Multi-pass membrane protein</topology>
    </subcellularLocation>
</comment>
<feature type="domain" description="Cation/H+ exchanger transmembrane" evidence="10">
    <location>
        <begin position="10"/>
        <end position="381"/>
    </location>
</feature>
<sequence>MLTIAAITMLGGACQWLAWRLRLPAILFLLITGIVAGPGVGWLNPDALMGDLLFPFVSLSVAIILFEGALTLKFSEIRGMQHVVRRFATSGVLVTWTVAALAARLIAGFDWGLAILFGAIMVVTGPTVIVPMLRTVRPTARIANILRWEGIVVDPIGALLAVLVFEFVVSTEAGGALSATILLFLGTIAIGTITGLAGGYLMGEALRRDWLPNYLFNVATLGAVFCCFAFSNAVAEESGLLAVTVMGIYLGNRKGVPIEEILAFKESLSLLLITVLFILLAARLDFAQLEALGWVVVGVFLAIQFIARPLKVMYCTWGSNIPWQERTLLAWIAPRGIVAAAVSALFALKLEQRGVDQAALLVPLTFVVIIGTVVLQSLTAGKLAAMLKVAEPEPAGFLILGANPLARKLAQALEQQKIRVLLCDTLWDNVSRARMAGLKAYYGNPLSEHAEVYLDTTGLGRMLAVTADAHLNALACNRYKGVFGAKDVFALRVGGTTGTNGRSDTAREGRTAFSDKVGYIDLSRRLYRGAEIRRTTLSEAFTMEHFRNMHGDHATLLFAIDPKGRLEVFSAENALEPGPGWAVMALIDSASEKTGGTAATDAEKASEPAAS</sequence>
<dbReference type="InterPro" id="IPR036291">
    <property type="entry name" value="NAD(P)-bd_dom_sf"/>
</dbReference>
<dbReference type="GO" id="GO:0006813">
    <property type="term" value="P:potassium ion transport"/>
    <property type="evidence" value="ECO:0007669"/>
    <property type="project" value="InterPro"/>
</dbReference>
<dbReference type="Gene3D" id="3.40.50.720">
    <property type="entry name" value="NAD(P)-binding Rossmann-like Domain"/>
    <property type="match status" value="1"/>
</dbReference>
<keyword evidence="8 9" id="KW-0472">Membrane</keyword>
<dbReference type="InterPro" id="IPR006153">
    <property type="entry name" value="Cation/H_exchanger_TM"/>
</dbReference>
<evidence type="ECO:0000256" key="5">
    <source>
        <dbReference type="ARBA" id="ARBA00022692"/>
    </source>
</evidence>
<keyword evidence="12" id="KW-1185">Reference proteome</keyword>
<evidence type="ECO:0000256" key="2">
    <source>
        <dbReference type="ARBA" id="ARBA00022448"/>
    </source>
</evidence>
<evidence type="ECO:0000256" key="6">
    <source>
        <dbReference type="ARBA" id="ARBA00022989"/>
    </source>
</evidence>
<name>A0A2U8GRL4_9RHOO</name>
<feature type="transmembrane region" description="Helical" evidence="9">
    <location>
        <begin position="268"/>
        <end position="285"/>
    </location>
</feature>
<evidence type="ECO:0000259" key="10">
    <source>
        <dbReference type="Pfam" id="PF00999"/>
    </source>
</evidence>
<dbReference type="GO" id="GO:1902600">
    <property type="term" value="P:proton transmembrane transport"/>
    <property type="evidence" value="ECO:0007669"/>
    <property type="project" value="InterPro"/>
</dbReference>
<proteinExistence type="predicted"/>
<gene>
    <name evidence="11" type="ORF">CEW83_14880</name>
</gene>
<dbReference type="KEGG" id="acom:CEW83_14880"/>
<dbReference type="InterPro" id="IPR038770">
    <property type="entry name" value="Na+/solute_symporter_sf"/>
</dbReference>
<feature type="transmembrane region" description="Helical" evidence="9">
    <location>
        <begin position="291"/>
        <end position="307"/>
    </location>
</feature>
<evidence type="ECO:0000256" key="7">
    <source>
        <dbReference type="ARBA" id="ARBA00023065"/>
    </source>
</evidence>
<dbReference type="Proteomes" id="UP000244930">
    <property type="component" value="Chromosome"/>
</dbReference>
<keyword evidence="6 9" id="KW-1133">Transmembrane helix</keyword>
<feature type="transmembrane region" description="Helical" evidence="9">
    <location>
        <begin position="181"/>
        <end position="202"/>
    </location>
</feature>
<feature type="transmembrane region" description="Helical" evidence="9">
    <location>
        <begin position="87"/>
        <end position="107"/>
    </location>
</feature>
<feature type="transmembrane region" description="Helical" evidence="9">
    <location>
        <begin position="52"/>
        <end position="75"/>
    </location>
</feature>
<keyword evidence="7" id="KW-0406">Ion transport</keyword>
<organism evidence="11 12">
    <name type="scientific">Parazoarcus communis</name>
    <dbReference type="NCBI Taxonomy" id="41977"/>
    <lineage>
        <taxon>Bacteria</taxon>
        <taxon>Pseudomonadati</taxon>
        <taxon>Pseudomonadota</taxon>
        <taxon>Betaproteobacteria</taxon>
        <taxon>Rhodocyclales</taxon>
        <taxon>Zoogloeaceae</taxon>
        <taxon>Parazoarcus</taxon>
    </lineage>
</organism>
<reference evidence="11 12" key="1">
    <citation type="submission" date="2017-06" db="EMBL/GenBank/DDBJ databases">
        <title>Azoarcus.</title>
        <authorList>
            <person name="Woo J.-H."/>
            <person name="Kim H.-S."/>
        </authorList>
    </citation>
    <scope>NUCLEOTIDE SEQUENCE [LARGE SCALE GENOMIC DNA]</scope>
    <source>
        <strain evidence="11 12">TSPY31</strain>
    </source>
</reference>
<evidence type="ECO:0000256" key="4">
    <source>
        <dbReference type="ARBA" id="ARBA00022475"/>
    </source>
</evidence>
<dbReference type="PANTHER" id="PTHR32507:SF0">
    <property type="entry name" value="NA(+)_H(+) ANTIPORTER 2-RELATED"/>
    <property type="match status" value="1"/>
</dbReference>
<evidence type="ECO:0000256" key="3">
    <source>
        <dbReference type="ARBA" id="ARBA00022449"/>
    </source>
</evidence>
<evidence type="ECO:0000256" key="9">
    <source>
        <dbReference type="SAM" id="Phobius"/>
    </source>
</evidence>
<dbReference type="EMBL" id="CP022187">
    <property type="protein sequence ID" value="AWI76339.1"/>
    <property type="molecule type" value="Genomic_DNA"/>
</dbReference>
<evidence type="ECO:0000313" key="12">
    <source>
        <dbReference type="Proteomes" id="UP000244930"/>
    </source>
</evidence>
<keyword evidence="2" id="KW-0813">Transport</keyword>
<dbReference type="GO" id="GO:0005886">
    <property type="term" value="C:plasma membrane"/>
    <property type="evidence" value="ECO:0007669"/>
    <property type="project" value="UniProtKB-SubCell"/>
</dbReference>
<evidence type="ECO:0000256" key="1">
    <source>
        <dbReference type="ARBA" id="ARBA00004651"/>
    </source>
</evidence>
<dbReference type="AlphaFoldDB" id="A0A2U8GRL4"/>